<gene>
    <name evidence="10" type="ORF">P3T76_001441</name>
</gene>
<dbReference type="PROSITE" id="PS50076">
    <property type="entry name" value="DNAJ_2"/>
    <property type="match status" value="1"/>
</dbReference>
<dbReference type="SUPFAM" id="SSF56300">
    <property type="entry name" value="Metallo-dependent phosphatases"/>
    <property type="match status" value="1"/>
</dbReference>
<dbReference type="InterPro" id="IPR008963">
    <property type="entry name" value="Purple_acid_Pase-like_N"/>
</dbReference>
<comment type="subunit">
    <text evidence="2">Homodimer.</text>
</comment>
<dbReference type="Pfam" id="PF14008">
    <property type="entry name" value="Metallophos_C"/>
    <property type="match status" value="1"/>
</dbReference>
<dbReference type="Pfam" id="PF00149">
    <property type="entry name" value="Metallophos"/>
    <property type="match status" value="1"/>
</dbReference>
<evidence type="ECO:0000256" key="5">
    <source>
        <dbReference type="ARBA" id="ARBA00023180"/>
    </source>
</evidence>
<dbReference type="PANTHER" id="PTHR45778">
    <property type="entry name" value="PURPLE ACID PHOSPHATASE-RELATED"/>
    <property type="match status" value="1"/>
</dbReference>
<organism evidence="10 11">
    <name type="scientific">Phytophthora citrophthora</name>
    <dbReference type="NCBI Taxonomy" id="4793"/>
    <lineage>
        <taxon>Eukaryota</taxon>
        <taxon>Sar</taxon>
        <taxon>Stramenopiles</taxon>
        <taxon>Oomycota</taxon>
        <taxon>Peronosporomycetes</taxon>
        <taxon>Peronosporales</taxon>
        <taxon>Peronosporaceae</taxon>
        <taxon>Phytophthora</taxon>
    </lineage>
</organism>
<dbReference type="GO" id="GO:0003993">
    <property type="term" value="F:acid phosphatase activity"/>
    <property type="evidence" value="ECO:0007669"/>
    <property type="project" value="UniProtKB-EC"/>
</dbReference>
<evidence type="ECO:0000313" key="10">
    <source>
        <dbReference type="EMBL" id="KAK1947431.1"/>
    </source>
</evidence>
<dbReference type="CDD" id="cd00839">
    <property type="entry name" value="MPP_PAPs"/>
    <property type="match status" value="1"/>
</dbReference>
<evidence type="ECO:0000256" key="2">
    <source>
        <dbReference type="ARBA" id="ARBA00011738"/>
    </source>
</evidence>
<comment type="caution">
    <text evidence="10">The sequence shown here is derived from an EMBL/GenBank/DDBJ whole genome shotgun (WGS) entry which is preliminary data.</text>
</comment>
<dbReference type="GO" id="GO:0005576">
    <property type="term" value="C:extracellular region"/>
    <property type="evidence" value="ECO:0007669"/>
    <property type="project" value="UniProtKB-SubCell"/>
</dbReference>
<keyword evidence="8" id="KW-0812">Transmembrane</keyword>
<keyword evidence="5" id="KW-0325">Glycoprotein</keyword>
<comment type="catalytic activity">
    <reaction evidence="6">
        <text>a phosphate monoester + H2O = an alcohol + phosphate</text>
        <dbReference type="Rhea" id="RHEA:15017"/>
        <dbReference type="ChEBI" id="CHEBI:15377"/>
        <dbReference type="ChEBI" id="CHEBI:30879"/>
        <dbReference type="ChEBI" id="CHEBI:43474"/>
        <dbReference type="ChEBI" id="CHEBI:67140"/>
        <dbReference type="EC" id="3.1.3.2"/>
    </reaction>
</comment>
<dbReference type="InterPro" id="IPR018253">
    <property type="entry name" value="DnaJ_domain_CS"/>
</dbReference>
<dbReference type="CDD" id="cd06257">
    <property type="entry name" value="DnaJ"/>
    <property type="match status" value="1"/>
</dbReference>
<evidence type="ECO:0000256" key="8">
    <source>
        <dbReference type="SAM" id="Phobius"/>
    </source>
</evidence>
<dbReference type="InterPro" id="IPR015914">
    <property type="entry name" value="PAPs_N"/>
</dbReference>
<dbReference type="Gene3D" id="2.60.40.380">
    <property type="entry name" value="Purple acid phosphatase-like, N-terminal"/>
    <property type="match status" value="1"/>
</dbReference>
<feature type="domain" description="J" evidence="9">
    <location>
        <begin position="5"/>
        <end position="71"/>
    </location>
</feature>
<dbReference type="PROSITE" id="PS00636">
    <property type="entry name" value="DNAJ_1"/>
    <property type="match status" value="1"/>
</dbReference>
<keyword evidence="8" id="KW-0472">Membrane</keyword>
<comment type="similarity">
    <text evidence="6">Belongs to the metallophosphoesterase superfamily. Purple acid phosphatase family.</text>
</comment>
<feature type="transmembrane region" description="Helical" evidence="8">
    <location>
        <begin position="294"/>
        <end position="315"/>
    </location>
</feature>
<dbReference type="Pfam" id="PF00226">
    <property type="entry name" value="DnaJ"/>
    <property type="match status" value="1"/>
</dbReference>
<dbReference type="SMART" id="SM00271">
    <property type="entry name" value="DnaJ"/>
    <property type="match status" value="1"/>
</dbReference>
<keyword evidence="6" id="KW-0378">Hydrolase</keyword>
<dbReference type="GO" id="GO:0046872">
    <property type="term" value="F:metal ion binding"/>
    <property type="evidence" value="ECO:0007669"/>
    <property type="project" value="InterPro"/>
</dbReference>
<keyword evidence="3" id="KW-0964">Secreted</keyword>
<dbReference type="InterPro" id="IPR041792">
    <property type="entry name" value="MPP_PAP"/>
</dbReference>
<dbReference type="InterPro" id="IPR001623">
    <property type="entry name" value="DnaJ_domain"/>
</dbReference>
<feature type="transmembrane region" description="Helical" evidence="8">
    <location>
        <begin position="916"/>
        <end position="938"/>
    </location>
</feature>
<dbReference type="AlphaFoldDB" id="A0AAD9H0Q2"/>
<evidence type="ECO:0000256" key="7">
    <source>
        <dbReference type="SAM" id="MobiDB-lite"/>
    </source>
</evidence>
<dbReference type="InterPro" id="IPR036869">
    <property type="entry name" value="J_dom_sf"/>
</dbReference>
<evidence type="ECO:0000256" key="3">
    <source>
        <dbReference type="ARBA" id="ARBA00022525"/>
    </source>
</evidence>
<feature type="transmembrane region" description="Helical" evidence="8">
    <location>
        <begin position="188"/>
        <end position="205"/>
    </location>
</feature>
<dbReference type="SUPFAM" id="SSF49363">
    <property type="entry name" value="Purple acid phosphatase, N-terminal domain"/>
    <property type="match status" value="1"/>
</dbReference>
<proteinExistence type="inferred from homology"/>
<dbReference type="SUPFAM" id="SSF46565">
    <property type="entry name" value="Chaperone J-domain"/>
    <property type="match status" value="1"/>
</dbReference>
<dbReference type="InterPro" id="IPR029052">
    <property type="entry name" value="Metallo-depent_PP-like"/>
</dbReference>
<accession>A0AAD9H0Q2</accession>
<sequence length="956" mass="107157">MAEVDYYETLGIEKTATEDEIKRAYRKMAIRFHPDKNLDNKEEAEVKFKEIGEAYSVLSDADKRRQYDRFGKAGVGGAAGGGGPGMHPFQGQDAEEIFRTFFGGQDPFSMFFQEGMRGGGMHNFGGSRVHVSQFGPGFTFTSFGGAPGMGMGMPGMRMHRVNQRQRAPNGQNIGGDNHPQANGRLSQYRIGGGNLLLIFFLLWIMGVPFSYLWIALMLFSYLGLHFSCFFNSLQLYNSDPLRSAEAMTSRNPDVALERRAFLAPASPHSEDAPAPPDVQTRPRKASSASRRSSLHGLAVLIAVVGLVIVISLLYATGSSTKALREEQKSLEIRDAYNIPRRLARFEVNQTILDNLDTVSVSFEYKAPQPEFYGRDRVAAYCVSSADEKANRTPSVHEFMDTVHTNGKGKGVVEVGPLVNMRCSWLLRFVTGDDQVLAESKVLRFKHGPTQPLQVHLALTQNADEMRVKWVSDNVTNPVVKFGEAKDKLKKVAEATHSSYKADDMCNGPAMIVFPRDFRDPGQIFDAVMTKLEAGKRYFYQVGDEKGGLSDVLEFRMPPVTGTNSISTDPVGSSMSFFVYGDLNTPVRATDNFAEDNGNCGTTMKLIHDDMEQADADPTKHRYVAVMHIGDLAYARGSTYIWDQFGHLIEYAAARLPYMISMGNHDYGYLEGVEKDHIKWPSHPTFEKEGTHGHDSGGECGVPSEKRFHMPENGNGVYWYSFDTGLAHHTVVSSEHEFARGSPLHNWLVNDLKSVDRSKTPWVFLYIHRPLYCSVAYAGDYYRSLLFRDELEQELADYHVDIVFSGHYHSYERTCPVFGDRCIESPSGKAMAPVHLMVGSGGYRVDDAGFYRSRWREQGFLEHGYGRVHIYNSTHLHFEFVSDVERQVKDETWIVSTHDWPSNRERYPPGYFPAQEIAGYGAATLLALLACYVVLVPAIRQARNTKYTPVPPIQFTK</sequence>
<protein>
    <recommendedName>
        <fullName evidence="6">Purple acid phosphatase</fullName>
        <ecNumber evidence="6">3.1.3.2</ecNumber>
    </recommendedName>
</protein>
<dbReference type="InterPro" id="IPR025733">
    <property type="entry name" value="PAPs_C"/>
</dbReference>
<dbReference type="PANTHER" id="PTHR45778:SF7">
    <property type="entry name" value="PURPLE ACID PHOSPHATASE"/>
    <property type="match status" value="1"/>
</dbReference>
<dbReference type="EMBL" id="JASMQC010000002">
    <property type="protein sequence ID" value="KAK1947431.1"/>
    <property type="molecule type" value="Genomic_DNA"/>
</dbReference>
<dbReference type="Gene3D" id="3.60.21.10">
    <property type="match status" value="1"/>
</dbReference>
<dbReference type="PRINTS" id="PR00625">
    <property type="entry name" value="JDOMAIN"/>
</dbReference>
<feature type="transmembrane region" description="Helical" evidence="8">
    <location>
        <begin position="211"/>
        <end position="233"/>
    </location>
</feature>
<dbReference type="Gene3D" id="1.10.287.110">
    <property type="entry name" value="DnaJ domain"/>
    <property type="match status" value="1"/>
</dbReference>
<name>A0AAD9H0Q2_9STRA</name>
<dbReference type="Proteomes" id="UP001259832">
    <property type="component" value="Unassembled WGS sequence"/>
</dbReference>
<evidence type="ECO:0000313" key="11">
    <source>
        <dbReference type="Proteomes" id="UP001259832"/>
    </source>
</evidence>
<dbReference type="InterPro" id="IPR004843">
    <property type="entry name" value="Calcineurin-like_PHP"/>
</dbReference>
<keyword evidence="11" id="KW-1185">Reference proteome</keyword>
<evidence type="ECO:0000256" key="4">
    <source>
        <dbReference type="ARBA" id="ARBA00022729"/>
    </source>
</evidence>
<reference evidence="10" key="1">
    <citation type="submission" date="2023-08" db="EMBL/GenBank/DDBJ databases">
        <title>Reference Genome Resource for the Citrus Pathogen Phytophthora citrophthora.</title>
        <authorList>
            <person name="Moller H."/>
            <person name="Coetzee B."/>
            <person name="Rose L.J."/>
            <person name="Van Niekerk J.M."/>
        </authorList>
    </citation>
    <scope>NUCLEOTIDE SEQUENCE</scope>
    <source>
        <strain evidence="10">STE-U-9442</strain>
    </source>
</reference>
<comment type="subcellular location">
    <subcellularLocation>
        <location evidence="1">Secreted</location>
    </subcellularLocation>
</comment>
<keyword evidence="8" id="KW-1133">Transmembrane helix</keyword>
<evidence type="ECO:0000259" key="9">
    <source>
        <dbReference type="PROSITE" id="PS50076"/>
    </source>
</evidence>
<keyword evidence="4" id="KW-0732">Signal</keyword>
<feature type="region of interest" description="Disordered" evidence="7">
    <location>
        <begin position="266"/>
        <end position="289"/>
    </location>
</feature>
<dbReference type="Pfam" id="PF16656">
    <property type="entry name" value="Pur_ac_phosph_N"/>
    <property type="match status" value="1"/>
</dbReference>
<evidence type="ECO:0000256" key="1">
    <source>
        <dbReference type="ARBA" id="ARBA00004613"/>
    </source>
</evidence>
<evidence type="ECO:0000256" key="6">
    <source>
        <dbReference type="RuleBase" id="RU361203"/>
    </source>
</evidence>
<dbReference type="EC" id="3.1.3.2" evidence="6"/>